<dbReference type="EMBL" id="KZ293424">
    <property type="protein sequence ID" value="PBK71064.1"/>
    <property type="molecule type" value="Genomic_DNA"/>
</dbReference>
<keyword evidence="2" id="KW-1185">Reference proteome</keyword>
<dbReference type="Proteomes" id="UP000218334">
    <property type="component" value="Unassembled WGS sequence"/>
</dbReference>
<name>A0A2H3BQ46_9AGAR</name>
<reference evidence="2" key="1">
    <citation type="journal article" date="2017" name="Nat. Ecol. Evol.">
        <title>Genome expansion and lineage-specific genetic innovations in the forest pathogenic fungi Armillaria.</title>
        <authorList>
            <person name="Sipos G."/>
            <person name="Prasanna A.N."/>
            <person name="Walter M.C."/>
            <person name="O'Connor E."/>
            <person name="Balint B."/>
            <person name="Krizsan K."/>
            <person name="Kiss B."/>
            <person name="Hess J."/>
            <person name="Varga T."/>
            <person name="Slot J."/>
            <person name="Riley R."/>
            <person name="Boka B."/>
            <person name="Rigling D."/>
            <person name="Barry K."/>
            <person name="Lee J."/>
            <person name="Mihaltcheva S."/>
            <person name="LaButti K."/>
            <person name="Lipzen A."/>
            <person name="Waldron R."/>
            <person name="Moloney N.M."/>
            <person name="Sperisen C."/>
            <person name="Kredics L."/>
            <person name="Vagvoelgyi C."/>
            <person name="Patrignani A."/>
            <person name="Fitzpatrick D."/>
            <person name="Nagy I."/>
            <person name="Doyle S."/>
            <person name="Anderson J.B."/>
            <person name="Grigoriev I.V."/>
            <person name="Gueldener U."/>
            <person name="Muensterkoetter M."/>
            <person name="Nagy L.G."/>
        </authorList>
    </citation>
    <scope>NUCLEOTIDE SEQUENCE [LARGE SCALE GENOMIC DNA]</scope>
    <source>
        <strain evidence="2">28-4</strain>
    </source>
</reference>
<protein>
    <submittedName>
        <fullName evidence="1">Uncharacterized protein</fullName>
    </submittedName>
</protein>
<proteinExistence type="predicted"/>
<sequence>MTTEWLKETIFLVLCSLQCAYLISMLDEMNIAKVRNRRSSSQFWTAAWTNLVGKPFPSCESTSQVNPDLFIYENAYGEASTFPEPFMGMEVVPMRRHLNPSSDLPSRSVVLPCRFSSVEVAGTYEDAYRYRAVWEIKCKLARVMADAEYVQYRRTLVEEMPTWHDEFGRLFLPRSSRTFGMEKAVGLQMCIKTPFLERRV</sequence>
<evidence type="ECO:0000313" key="2">
    <source>
        <dbReference type="Proteomes" id="UP000218334"/>
    </source>
</evidence>
<organism evidence="1 2">
    <name type="scientific">Armillaria solidipes</name>
    <dbReference type="NCBI Taxonomy" id="1076256"/>
    <lineage>
        <taxon>Eukaryota</taxon>
        <taxon>Fungi</taxon>
        <taxon>Dikarya</taxon>
        <taxon>Basidiomycota</taxon>
        <taxon>Agaricomycotina</taxon>
        <taxon>Agaricomycetes</taxon>
        <taxon>Agaricomycetidae</taxon>
        <taxon>Agaricales</taxon>
        <taxon>Marasmiineae</taxon>
        <taxon>Physalacriaceae</taxon>
        <taxon>Armillaria</taxon>
    </lineage>
</organism>
<dbReference type="AlphaFoldDB" id="A0A2H3BQ46"/>
<evidence type="ECO:0000313" key="1">
    <source>
        <dbReference type="EMBL" id="PBK71064.1"/>
    </source>
</evidence>
<accession>A0A2H3BQ46</accession>
<gene>
    <name evidence="1" type="ORF">ARMSODRAFT_1002944</name>
</gene>